<dbReference type="RefSeq" id="WP_044669241.1">
    <property type="nucleotide sequence ID" value="NZ_CEJO01000028.1"/>
</dbReference>
<dbReference type="GO" id="GO:0005524">
    <property type="term" value="F:ATP binding"/>
    <property type="evidence" value="ECO:0007669"/>
    <property type="project" value="UniProtKB-KW"/>
</dbReference>
<organism evidence="1 2">
    <name type="scientific">Streptococcus suis</name>
    <dbReference type="NCBI Taxonomy" id="1307"/>
    <lineage>
        <taxon>Bacteria</taxon>
        <taxon>Bacillati</taxon>
        <taxon>Bacillota</taxon>
        <taxon>Bacilli</taxon>
        <taxon>Lactobacillales</taxon>
        <taxon>Streptococcaceae</taxon>
        <taxon>Streptococcus</taxon>
    </lineage>
</organism>
<reference evidence="1 2" key="1">
    <citation type="submission" date="2016-02" db="EMBL/GenBank/DDBJ databases">
        <authorList>
            <consortium name="Pathogen Informatics"/>
        </authorList>
    </citation>
    <scope>NUCLEOTIDE SEQUENCE [LARGE SCALE GENOMIC DNA]</scope>
    <source>
        <strain evidence="1 2">LSS8</strain>
    </source>
</reference>
<sequence length="299" mass="34244">MANYTIKIPVEIKSDYFPLLLLNVEFVTAMSKATKFDTITFDFSRTSWIDAEMTVVLSMMFELALQQTDGEVRAVIETMPDTVKTILKKNNFFPAYNLGEKLMDTFNTTITFFAGNPSDDNLIHEYIREEVFAAIGSKISDDFLKEVSYCIFEIVHNVRDHSGGDRFYIFGQHYPKQGILRLAISDIGVGLPAKVKQRNPHMTSDIEAVEWAFVNGNTTKRRKEGGVGLHSIKDLLHQRGQLKLISNQAYYSISRTGTITTQTMPERFRGTLLWIEFDIHKCLKPRKNVKIENNDTFNF</sequence>
<protein>
    <submittedName>
        <fullName evidence="1">ATP-binding region, ATPase family protein</fullName>
    </submittedName>
</protein>
<dbReference type="Proteomes" id="UP000072933">
    <property type="component" value="Unassembled WGS sequence"/>
</dbReference>
<dbReference type="AlphaFoldDB" id="A0A0Z8MLP9"/>
<proteinExistence type="predicted"/>
<keyword evidence="1" id="KW-0067">ATP-binding</keyword>
<evidence type="ECO:0000313" key="1">
    <source>
        <dbReference type="EMBL" id="CYW11343.1"/>
    </source>
</evidence>
<name>A0A0Z8MLP9_STRSU</name>
<dbReference type="InterPro" id="IPR036890">
    <property type="entry name" value="HATPase_C_sf"/>
</dbReference>
<evidence type="ECO:0000313" key="2">
    <source>
        <dbReference type="Proteomes" id="UP000072933"/>
    </source>
</evidence>
<keyword evidence="1" id="KW-0547">Nucleotide-binding</keyword>
<accession>A0A0Z8MLP9</accession>
<dbReference type="SUPFAM" id="SSF55874">
    <property type="entry name" value="ATPase domain of HSP90 chaperone/DNA topoisomerase II/histidine kinase"/>
    <property type="match status" value="1"/>
</dbReference>
<dbReference type="EMBL" id="FIID01000022">
    <property type="protein sequence ID" value="CYW11343.1"/>
    <property type="molecule type" value="Genomic_DNA"/>
</dbReference>
<gene>
    <name evidence="1" type="ORF">ERS132370_01798</name>
</gene>